<evidence type="ECO:0000313" key="7">
    <source>
        <dbReference type="Proteomes" id="UP000195402"/>
    </source>
</evidence>
<evidence type="ECO:0000256" key="3">
    <source>
        <dbReference type="ARBA" id="ARBA00022679"/>
    </source>
</evidence>
<dbReference type="PANTHER" id="PTHR48046">
    <property type="entry name" value="UDP-GLYCOSYLTRANSFERASE 72E1"/>
    <property type="match status" value="1"/>
</dbReference>
<accession>A0A200R7K0</accession>
<dbReference type="GO" id="GO:0008194">
    <property type="term" value="F:UDP-glycosyltransferase activity"/>
    <property type="evidence" value="ECO:0007669"/>
    <property type="project" value="InterPro"/>
</dbReference>
<dbReference type="Proteomes" id="UP000195402">
    <property type="component" value="Unassembled WGS sequence"/>
</dbReference>
<organism evidence="6 7">
    <name type="scientific">Macleaya cordata</name>
    <name type="common">Five-seeded plume-poppy</name>
    <name type="synonym">Bocconia cordata</name>
    <dbReference type="NCBI Taxonomy" id="56857"/>
    <lineage>
        <taxon>Eukaryota</taxon>
        <taxon>Viridiplantae</taxon>
        <taxon>Streptophyta</taxon>
        <taxon>Embryophyta</taxon>
        <taxon>Tracheophyta</taxon>
        <taxon>Spermatophyta</taxon>
        <taxon>Magnoliopsida</taxon>
        <taxon>Ranunculales</taxon>
        <taxon>Papaveraceae</taxon>
        <taxon>Papaveroideae</taxon>
        <taxon>Macleaya</taxon>
    </lineage>
</organism>
<evidence type="ECO:0000313" key="6">
    <source>
        <dbReference type="EMBL" id="OVA18656.1"/>
    </source>
</evidence>
<proteinExistence type="inferred from homology"/>
<protein>
    <recommendedName>
        <fullName evidence="5">Glycosyltransferase</fullName>
        <ecNumber evidence="5">2.4.1.-</ecNumber>
    </recommendedName>
</protein>
<dbReference type="Pfam" id="PF00201">
    <property type="entry name" value="UDPGT"/>
    <property type="match status" value="1"/>
</dbReference>
<comment type="caution">
    <text evidence="6">The sequence shown here is derived from an EMBL/GenBank/DDBJ whole genome shotgun (WGS) entry which is preliminary data.</text>
</comment>
<keyword evidence="3 4" id="KW-0808">Transferase</keyword>
<comment type="similarity">
    <text evidence="1 4">Belongs to the UDP-glycosyltransferase family.</text>
</comment>
<evidence type="ECO:0000256" key="5">
    <source>
        <dbReference type="RuleBase" id="RU362057"/>
    </source>
</evidence>
<evidence type="ECO:0000256" key="4">
    <source>
        <dbReference type="RuleBase" id="RU003718"/>
    </source>
</evidence>
<dbReference type="InParanoid" id="A0A200R7K0"/>
<dbReference type="Gene3D" id="3.40.50.2000">
    <property type="entry name" value="Glycogen Phosphorylase B"/>
    <property type="match status" value="2"/>
</dbReference>
<keyword evidence="2 4" id="KW-0328">Glycosyltransferase</keyword>
<dbReference type="STRING" id="56857.A0A200R7K0"/>
<keyword evidence="7" id="KW-1185">Reference proteome</keyword>
<dbReference type="FunFam" id="3.40.50.2000:FF:000051">
    <property type="entry name" value="Glycosyltransferase"/>
    <property type="match status" value="1"/>
</dbReference>
<dbReference type="OMA" id="NIAAMIQ"/>
<name>A0A200R7K0_MACCD</name>
<evidence type="ECO:0000256" key="1">
    <source>
        <dbReference type="ARBA" id="ARBA00009995"/>
    </source>
</evidence>
<sequence>MTSTPRKTHIAILASPGMGHIIPSLELAKSLVSHHDLKVTLFVPTTSSSSSESSTPQTQLLTSLSSLPPQDLLNLINLPPVDISNVVPTESHLAIRISAVVRESLPSVRSIIEKSQQQVPTVLITDMFGTDAFEIIGDAFQMSKYLFFTSNLSALAILAYMPKLDPMELMNEPLLRVPGCKPVRVEDLGDSFSYPNCGDHARMVQHARRYVQTSGVLVNTFEDLEPETHRALSDDEIARLIPLPRVYTVGPIIKSAVASPEGPIHCLSWLDMQPHDSVLFVSFGRGGTLSAEQVTELAWGLELSQQRFIWVLRKPNDITLVSSTYLGDAGGGQDDPSEFLPDGFLSRTRGVGLVVPNWAPQVEILSHASIGGFLSHCGWNSTLESIVNGVPMIPWPLFAEQRLNASMLSDDIGVAVRSPIQSSKGVIVGREEIERMVRLVMEGEEGKVMRRRAKELKNNGLGAVAKGGSSYNSLSQLADKWNGDSECGLI</sequence>
<dbReference type="PROSITE" id="PS00375">
    <property type="entry name" value="UDPGT"/>
    <property type="match status" value="1"/>
</dbReference>
<dbReference type="InterPro" id="IPR035595">
    <property type="entry name" value="UDP_glycos_trans_CS"/>
</dbReference>
<evidence type="ECO:0000256" key="2">
    <source>
        <dbReference type="ARBA" id="ARBA00022676"/>
    </source>
</evidence>
<dbReference type="OrthoDB" id="5835829at2759"/>
<dbReference type="InterPro" id="IPR002213">
    <property type="entry name" value="UDP_glucos_trans"/>
</dbReference>
<reference evidence="6 7" key="1">
    <citation type="journal article" date="2017" name="Mol. Plant">
        <title>The Genome of Medicinal Plant Macleaya cordata Provides New Insights into Benzylisoquinoline Alkaloids Metabolism.</title>
        <authorList>
            <person name="Liu X."/>
            <person name="Liu Y."/>
            <person name="Huang P."/>
            <person name="Ma Y."/>
            <person name="Qing Z."/>
            <person name="Tang Q."/>
            <person name="Cao H."/>
            <person name="Cheng P."/>
            <person name="Zheng Y."/>
            <person name="Yuan Z."/>
            <person name="Zhou Y."/>
            <person name="Liu J."/>
            <person name="Tang Z."/>
            <person name="Zhuo Y."/>
            <person name="Zhang Y."/>
            <person name="Yu L."/>
            <person name="Huang J."/>
            <person name="Yang P."/>
            <person name="Peng Q."/>
            <person name="Zhang J."/>
            <person name="Jiang W."/>
            <person name="Zhang Z."/>
            <person name="Lin K."/>
            <person name="Ro D.K."/>
            <person name="Chen X."/>
            <person name="Xiong X."/>
            <person name="Shang Y."/>
            <person name="Huang S."/>
            <person name="Zeng J."/>
        </authorList>
    </citation>
    <scope>NUCLEOTIDE SEQUENCE [LARGE SCALE GENOMIC DNA]</scope>
    <source>
        <strain evidence="7">cv. BLH2017</strain>
        <tissue evidence="6">Root</tissue>
    </source>
</reference>
<dbReference type="PANTHER" id="PTHR48046:SF1">
    <property type="entry name" value="GLYCOSYLTRANSFERASE-RELATED"/>
    <property type="match status" value="1"/>
</dbReference>
<gene>
    <name evidence="6" type="ORF">BVC80_1831g213</name>
</gene>
<dbReference type="CDD" id="cd03784">
    <property type="entry name" value="GT1_Gtf-like"/>
    <property type="match status" value="1"/>
</dbReference>
<dbReference type="SUPFAM" id="SSF53756">
    <property type="entry name" value="UDP-Glycosyltransferase/glycogen phosphorylase"/>
    <property type="match status" value="1"/>
</dbReference>
<dbReference type="AlphaFoldDB" id="A0A200R7K0"/>
<dbReference type="EC" id="2.4.1.-" evidence="5"/>
<dbReference type="EMBL" id="MVGT01000435">
    <property type="protein sequence ID" value="OVA18656.1"/>
    <property type="molecule type" value="Genomic_DNA"/>
</dbReference>